<reference evidence="1 2" key="1">
    <citation type="submission" date="2020-04" db="EMBL/GenBank/DDBJ databases">
        <authorList>
            <person name="Hitch T.C.A."/>
            <person name="Wylensek D."/>
            <person name="Clavel T."/>
        </authorList>
    </citation>
    <scope>NUCLEOTIDE SEQUENCE [LARGE SCALE GENOMIC DNA]</scope>
    <source>
        <strain evidence="1 2">BSM-130-P53-3C</strain>
    </source>
</reference>
<gene>
    <name evidence="1" type="ORF">HF844_03330</name>
</gene>
<proteinExistence type="predicted"/>
<evidence type="ECO:0000313" key="2">
    <source>
        <dbReference type="Proteomes" id="UP000588369"/>
    </source>
</evidence>
<dbReference type="EMBL" id="JABAGI010000003">
    <property type="protein sequence ID" value="NME61836.1"/>
    <property type="molecule type" value="Genomic_DNA"/>
</dbReference>
<dbReference type="RefSeq" id="WP_168983937.1">
    <property type="nucleotide sequence ID" value="NZ_JABAGI010000003.1"/>
</dbReference>
<dbReference type="AlphaFoldDB" id="A0A7X9NQE0"/>
<comment type="caution">
    <text evidence="1">The sequence shown here is derived from an EMBL/GenBank/DDBJ whole genome shotgun (WGS) entry which is preliminary data.</text>
</comment>
<organism evidence="1 2">
    <name type="scientific">Bifidobacterium thermophilum</name>
    <dbReference type="NCBI Taxonomy" id="33905"/>
    <lineage>
        <taxon>Bacteria</taxon>
        <taxon>Bacillati</taxon>
        <taxon>Actinomycetota</taxon>
        <taxon>Actinomycetes</taxon>
        <taxon>Bifidobacteriales</taxon>
        <taxon>Bifidobacteriaceae</taxon>
        <taxon>Bifidobacterium</taxon>
    </lineage>
</organism>
<evidence type="ECO:0000313" key="1">
    <source>
        <dbReference type="EMBL" id="NME61836.1"/>
    </source>
</evidence>
<accession>A0A7X9NQE0</accession>
<name>A0A7X9NQE0_9BIFI</name>
<protein>
    <submittedName>
        <fullName evidence="1">Uncharacterized protein</fullName>
    </submittedName>
</protein>
<sequence>MRVNVDKARGLRRAAGLGPLLPGYGLEVLDNGCVRVRRADRPYGWADIQPIPALLAVSVRYLHGPTFTETFGPDDLPGAAAFITGHL</sequence>
<dbReference type="Proteomes" id="UP000588369">
    <property type="component" value="Unassembled WGS sequence"/>
</dbReference>